<proteinExistence type="predicted"/>
<sequence>MAKFTNISTLVCLAAVIIIFTPIPAAPVKGKIAPMRSATALRNHAGVTARERLLTKGTLLPPHTRIDRALVLYVDGKIAKAATNVGSPYTIDELGAEPDASMPEIQLEFTRAYHSLVFEKLKKLFDRIVTTIERQYRESLWPELDKVALKLREHLDLEWRYRVQRGKSCFYNRRKVHKISQARELELPQYNWERLRNIRGTFRCDDEATRHMIATMREDVVAVVAYRYFDKRSVDDIMSLPAEERETYVHGKILNAVITSLPAKSPFTRQQLFEAPNNAMPGLQMQFSITYHRLAYEKMETIRYRMETLMNFERENIHEIKGILGAALAEVAGALQKHYSLKRQYMEAYGHKINPLEGDWARRECIYNLQSTPEDQTPTSHDEPISANALGFRLGASTSQPRPCLLGAVTRGGGVDNQPPSGGVHDDPMQPGLIDFPDTTLDATLDLSLRLGYSLDDRVRLSPGCVGNELRRPSCDHVGFVGGSSTALELSTDSVRRMSDSSLHGHETVDSPRSPRRVKVFGVFLG</sequence>
<dbReference type="Proteomes" id="UP000320475">
    <property type="component" value="Unassembled WGS sequence"/>
</dbReference>
<dbReference type="AlphaFoldDB" id="A0A507CBU1"/>
<evidence type="ECO:0000313" key="1">
    <source>
        <dbReference type="EMBL" id="TPX39010.1"/>
    </source>
</evidence>
<comment type="caution">
    <text evidence="1">The sequence shown here is derived from an EMBL/GenBank/DDBJ whole genome shotgun (WGS) entry which is preliminary data.</text>
</comment>
<protein>
    <submittedName>
        <fullName evidence="1">Uncharacterized protein</fullName>
    </submittedName>
</protein>
<accession>A0A507CBU1</accession>
<name>A0A507CBU1_9FUNG</name>
<reference evidence="1 2" key="1">
    <citation type="journal article" date="2019" name="Sci. Rep.">
        <title>Comparative genomics of chytrid fungi reveal insights into the obligate biotrophic and pathogenic lifestyle of Synchytrium endobioticum.</title>
        <authorList>
            <person name="van de Vossenberg B.T.L.H."/>
            <person name="Warris S."/>
            <person name="Nguyen H.D.T."/>
            <person name="van Gent-Pelzer M.P.E."/>
            <person name="Joly D.L."/>
            <person name="van de Geest H.C."/>
            <person name="Bonants P.J.M."/>
            <person name="Smith D.S."/>
            <person name="Levesque C.A."/>
            <person name="van der Lee T.A.J."/>
        </authorList>
    </citation>
    <scope>NUCLEOTIDE SEQUENCE [LARGE SCALE GENOMIC DNA]</scope>
    <source>
        <strain evidence="1 2">LEV6574</strain>
    </source>
</reference>
<dbReference type="EMBL" id="QEAM01000531">
    <property type="protein sequence ID" value="TPX39010.1"/>
    <property type="molecule type" value="Genomic_DNA"/>
</dbReference>
<evidence type="ECO:0000313" key="2">
    <source>
        <dbReference type="Proteomes" id="UP000320475"/>
    </source>
</evidence>
<dbReference type="VEuPathDB" id="FungiDB:SeMB42_g07727"/>
<organism evidence="1 2">
    <name type="scientific">Synchytrium endobioticum</name>
    <dbReference type="NCBI Taxonomy" id="286115"/>
    <lineage>
        <taxon>Eukaryota</taxon>
        <taxon>Fungi</taxon>
        <taxon>Fungi incertae sedis</taxon>
        <taxon>Chytridiomycota</taxon>
        <taxon>Chytridiomycota incertae sedis</taxon>
        <taxon>Chytridiomycetes</taxon>
        <taxon>Synchytriales</taxon>
        <taxon>Synchytriaceae</taxon>
        <taxon>Synchytrium</taxon>
    </lineage>
</organism>
<gene>
    <name evidence="1" type="ORF">SeLEV6574_g07456</name>
</gene>